<dbReference type="PANTHER" id="PTHR47677">
    <property type="entry name" value="CYTOCHROME C OXIDASE ASSEMBLY FACTOR 6"/>
    <property type="match status" value="1"/>
</dbReference>
<gene>
    <name evidence="5" type="ORF">FIBSPDRAFT_824473</name>
</gene>
<keyword evidence="6" id="KW-1185">Reference proteome</keyword>
<protein>
    <recommendedName>
        <fullName evidence="7">Cytochrome oxidase c subunit VIb</fullName>
    </recommendedName>
</protein>
<dbReference type="EMBL" id="KV417538">
    <property type="protein sequence ID" value="KZP22619.1"/>
    <property type="molecule type" value="Genomic_DNA"/>
</dbReference>
<keyword evidence="4" id="KW-1015">Disulfide bond</keyword>
<dbReference type="PANTHER" id="PTHR47677:SF1">
    <property type="entry name" value="CYTOCHROME C OXIDASE ASSEMBLY FACTOR 6"/>
    <property type="match status" value="1"/>
</dbReference>
<dbReference type="InterPro" id="IPR048281">
    <property type="entry name" value="COA6_fun"/>
</dbReference>
<dbReference type="SUPFAM" id="SSF47694">
    <property type="entry name" value="Cytochrome c oxidase subunit h"/>
    <property type="match status" value="1"/>
</dbReference>
<dbReference type="Gene3D" id="1.10.10.140">
    <property type="entry name" value="Cytochrome c oxidase, subunit VIb"/>
    <property type="match status" value="1"/>
</dbReference>
<dbReference type="AlphaFoldDB" id="A0A166L6G6"/>
<dbReference type="STRING" id="436010.A0A166L6G6"/>
<evidence type="ECO:0008006" key="7">
    <source>
        <dbReference type="Google" id="ProtNLM"/>
    </source>
</evidence>
<evidence type="ECO:0000313" key="5">
    <source>
        <dbReference type="EMBL" id="KZP22619.1"/>
    </source>
</evidence>
<dbReference type="InterPro" id="IPR036549">
    <property type="entry name" value="CX6/COA6-like_sf"/>
</dbReference>
<comment type="similarity">
    <text evidence="2">Belongs to the cytochrome c oxidase subunit 6B family.</text>
</comment>
<organism evidence="5 6">
    <name type="scientific">Athelia psychrophila</name>
    <dbReference type="NCBI Taxonomy" id="1759441"/>
    <lineage>
        <taxon>Eukaryota</taxon>
        <taxon>Fungi</taxon>
        <taxon>Dikarya</taxon>
        <taxon>Basidiomycota</taxon>
        <taxon>Agaricomycotina</taxon>
        <taxon>Agaricomycetes</taxon>
        <taxon>Agaricomycetidae</taxon>
        <taxon>Atheliales</taxon>
        <taxon>Atheliaceae</taxon>
        <taxon>Athelia</taxon>
    </lineage>
</organism>
<dbReference type="Proteomes" id="UP000076532">
    <property type="component" value="Unassembled WGS sequence"/>
</dbReference>
<evidence type="ECO:0000256" key="2">
    <source>
        <dbReference type="ARBA" id="ARBA00006425"/>
    </source>
</evidence>
<dbReference type="GO" id="GO:0005739">
    <property type="term" value="C:mitochondrion"/>
    <property type="evidence" value="ECO:0007669"/>
    <property type="project" value="UniProtKB-SubCell"/>
</dbReference>
<evidence type="ECO:0000256" key="1">
    <source>
        <dbReference type="ARBA" id="ARBA00004173"/>
    </source>
</evidence>
<evidence type="ECO:0000313" key="6">
    <source>
        <dbReference type="Proteomes" id="UP000076532"/>
    </source>
</evidence>
<dbReference type="OrthoDB" id="5545577at2759"/>
<name>A0A166L6G6_9AGAM</name>
<dbReference type="InterPro" id="IPR048280">
    <property type="entry name" value="COX6B-like"/>
</dbReference>
<keyword evidence="3" id="KW-0496">Mitochondrion</keyword>
<comment type="subcellular location">
    <subcellularLocation>
        <location evidence="1">Mitochondrion</location>
    </subcellularLocation>
</comment>
<dbReference type="Pfam" id="PF02297">
    <property type="entry name" value="COX6B"/>
    <property type="match status" value="1"/>
</dbReference>
<evidence type="ECO:0000256" key="4">
    <source>
        <dbReference type="ARBA" id="ARBA00023157"/>
    </source>
</evidence>
<sequence>MGWFSSSKPEEAVAISRQSRTKCWESRDAYFACLDGAGVVKAGEEGGACAAQAGQYEQNCAKSWIEYFNQRRVIADRQKDVLAAAAQQAEAYKSKST</sequence>
<proteinExistence type="inferred from homology"/>
<evidence type="ECO:0000256" key="3">
    <source>
        <dbReference type="ARBA" id="ARBA00023128"/>
    </source>
</evidence>
<accession>A0A166L6G6</accession>
<reference evidence="5 6" key="1">
    <citation type="journal article" date="2016" name="Mol. Biol. Evol.">
        <title>Comparative Genomics of Early-Diverging Mushroom-Forming Fungi Provides Insights into the Origins of Lignocellulose Decay Capabilities.</title>
        <authorList>
            <person name="Nagy L.G."/>
            <person name="Riley R."/>
            <person name="Tritt A."/>
            <person name="Adam C."/>
            <person name="Daum C."/>
            <person name="Floudas D."/>
            <person name="Sun H."/>
            <person name="Yadav J.S."/>
            <person name="Pangilinan J."/>
            <person name="Larsson K.H."/>
            <person name="Matsuura K."/>
            <person name="Barry K."/>
            <person name="Labutti K."/>
            <person name="Kuo R."/>
            <person name="Ohm R.A."/>
            <person name="Bhattacharya S.S."/>
            <person name="Shirouzu T."/>
            <person name="Yoshinaga Y."/>
            <person name="Martin F.M."/>
            <person name="Grigoriev I.V."/>
            <person name="Hibbett D.S."/>
        </authorList>
    </citation>
    <scope>NUCLEOTIDE SEQUENCE [LARGE SCALE GENOMIC DNA]</scope>
    <source>
        <strain evidence="5 6">CBS 109695</strain>
    </source>
</reference>